<keyword evidence="2" id="KW-1185">Reference proteome</keyword>
<name>A0AA38IHQ0_9CUCU</name>
<proteinExistence type="predicted"/>
<comment type="caution">
    <text evidence="1">The sequence shown here is derived from an EMBL/GenBank/DDBJ whole genome shotgun (WGS) entry which is preliminary data.</text>
</comment>
<evidence type="ECO:0000313" key="2">
    <source>
        <dbReference type="Proteomes" id="UP001168821"/>
    </source>
</evidence>
<sequence>MVESEPFFLPVNFKTRLFQFFLKTLTDTERPETLAPARHCPTPAPSDNPLHNYPTMQNFNQFCYCFACIVQKIACNACAASSPNAAAPVPVSKPRPLARKSCVIAAPEALTMLPVLTCSVPVPGLASARSVCEVECDDG</sequence>
<evidence type="ECO:0000313" key="1">
    <source>
        <dbReference type="EMBL" id="KAJ3656820.1"/>
    </source>
</evidence>
<reference evidence="1" key="1">
    <citation type="journal article" date="2023" name="G3 (Bethesda)">
        <title>Whole genome assemblies of Zophobas morio and Tenebrio molitor.</title>
        <authorList>
            <person name="Kaur S."/>
            <person name="Stinson S.A."/>
            <person name="diCenzo G.C."/>
        </authorList>
    </citation>
    <scope>NUCLEOTIDE SEQUENCE</scope>
    <source>
        <strain evidence="1">QUZm001</strain>
    </source>
</reference>
<organism evidence="1 2">
    <name type="scientific">Zophobas morio</name>
    <dbReference type="NCBI Taxonomy" id="2755281"/>
    <lineage>
        <taxon>Eukaryota</taxon>
        <taxon>Metazoa</taxon>
        <taxon>Ecdysozoa</taxon>
        <taxon>Arthropoda</taxon>
        <taxon>Hexapoda</taxon>
        <taxon>Insecta</taxon>
        <taxon>Pterygota</taxon>
        <taxon>Neoptera</taxon>
        <taxon>Endopterygota</taxon>
        <taxon>Coleoptera</taxon>
        <taxon>Polyphaga</taxon>
        <taxon>Cucujiformia</taxon>
        <taxon>Tenebrionidae</taxon>
        <taxon>Zophobas</taxon>
    </lineage>
</organism>
<dbReference type="Proteomes" id="UP001168821">
    <property type="component" value="Unassembled WGS sequence"/>
</dbReference>
<protein>
    <submittedName>
        <fullName evidence="1">Uncharacterized protein</fullName>
    </submittedName>
</protein>
<gene>
    <name evidence="1" type="ORF">Zmor_015865</name>
</gene>
<dbReference type="AlphaFoldDB" id="A0AA38IHQ0"/>
<dbReference type="EMBL" id="JALNTZ010000004">
    <property type="protein sequence ID" value="KAJ3656820.1"/>
    <property type="molecule type" value="Genomic_DNA"/>
</dbReference>
<accession>A0AA38IHQ0</accession>